<dbReference type="EMBL" id="WNDD01000013">
    <property type="protein sequence ID" value="MTV02502.1"/>
    <property type="molecule type" value="Genomic_DNA"/>
</dbReference>
<evidence type="ECO:0000313" key="18">
    <source>
        <dbReference type="Proteomes" id="UP000482671"/>
    </source>
</evidence>
<dbReference type="OrthoDB" id="937463at2"/>
<dbReference type="EMBL" id="QRKC01000006">
    <property type="protein sequence ID" value="RHH76132.1"/>
    <property type="molecule type" value="Genomic_DNA"/>
</dbReference>
<name>A0A351E2N3_9BACT</name>
<accession>A0A351E2N3</accession>
<dbReference type="Proteomes" id="UP000283732">
    <property type="component" value="Unassembled WGS sequence"/>
</dbReference>
<comment type="subcellular location">
    <subcellularLocation>
        <location evidence="1">Cytoplasm</location>
    </subcellularLocation>
</comment>
<evidence type="ECO:0000313" key="3">
    <source>
        <dbReference type="EMBL" id="MTU30124.1"/>
    </source>
</evidence>
<evidence type="ECO:0000313" key="17">
    <source>
        <dbReference type="Proteomes" id="UP000448908"/>
    </source>
</evidence>
<evidence type="ECO:0000313" key="4">
    <source>
        <dbReference type="EMBL" id="MTU38677.1"/>
    </source>
</evidence>
<dbReference type="GO" id="GO:0005737">
    <property type="term" value="C:cytoplasm"/>
    <property type="evidence" value="ECO:0007669"/>
    <property type="project" value="UniProtKB-SubCell"/>
</dbReference>
<dbReference type="Proteomes" id="UP000261088">
    <property type="component" value="Unassembled WGS sequence"/>
</dbReference>
<dbReference type="PANTHER" id="PTHR36438">
    <property type="entry name" value="IRON-SULFUR CLUSTER REPAIR PROTEIN YTFE"/>
    <property type="match status" value="1"/>
</dbReference>
<dbReference type="EMBL" id="WNCR01000006">
    <property type="protein sequence ID" value="MTU30124.1"/>
    <property type="molecule type" value="Genomic_DNA"/>
</dbReference>
<dbReference type="EMBL" id="QSUP01000013">
    <property type="protein sequence ID" value="RGN50972.1"/>
    <property type="molecule type" value="Genomic_DNA"/>
</dbReference>
<evidence type="ECO:0000313" key="7">
    <source>
        <dbReference type="EMBL" id="RGN50972.1"/>
    </source>
</evidence>
<evidence type="ECO:0000313" key="6">
    <source>
        <dbReference type="EMBL" id="MTV02502.1"/>
    </source>
</evidence>
<evidence type="ECO:0000313" key="16">
    <source>
        <dbReference type="Proteomes" id="UP000437446"/>
    </source>
</evidence>
<comment type="caution">
    <text evidence="3">The sequence shown here is derived from an EMBL/GenBank/DDBJ whole genome shotgun (WGS) entry which is preliminary data.</text>
</comment>
<reference evidence="11 12" key="1">
    <citation type="submission" date="2018-08" db="EMBL/GenBank/DDBJ databases">
        <title>A genome reference for cultivated species of the human gut microbiota.</title>
        <authorList>
            <person name="Zou Y."/>
            <person name="Xue W."/>
            <person name="Luo G."/>
        </authorList>
    </citation>
    <scope>NUCLEOTIDE SEQUENCE [LARGE SCALE GENOMIC DNA]</scope>
    <source>
        <strain evidence="10 12">AM16-50</strain>
        <strain evidence="9 14">AM34-17</strain>
        <strain evidence="8 13">AM50-15</strain>
        <strain evidence="7 11">OM05-11AA</strain>
    </source>
</reference>
<dbReference type="STRING" id="46503.ERS852463_02222"/>
<dbReference type="Proteomes" id="UP000448908">
    <property type="component" value="Unassembled WGS sequence"/>
</dbReference>
<dbReference type="Proteomes" id="UP000285173">
    <property type="component" value="Unassembled WGS sequence"/>
</dbReference>
<evidence type="ECO:0000313" key="5">
    <source>
        <dbReference type="EMBL" id="MTU71113.1"/>
    </source>
</evidence>
<keyword evidence="15" id="KW-1185">Reference proteome</keyword>
<dbReference type="EMBL" id="WNDA01000045">
    <property type="protein sequence ID" value="MTU71113.1"/>
    <property type="molecule type" value="Genomic_DNA"/>
</dbReference>
<reference evidence="2" key="3">
    <citation type="submission" date="2022-01" db="EMBL/GenBank/DDBJ databases">
        <title>Novel bile acid biosynthetic pathways are enriched in the microbiome of centenarians.</title>
        <authorList>
            <person name="Sato Y."/>
            <person name="Atarashi K."/>
            <person name="Plichta R.D."/>
            <person name="Arai Y."/>
            <person name="Sasajima S."/>
            <person name="Kearney M.S."/>
            <person name="Suda W."/>
            <person name="Takeshita K."/>
            <person name="Sasaki T."/>
            <person name="Okamoto S."/>
            <person name="Skelly N.A."/>
            <person name="Okamura Y."/>
            <person name="Vlamakis H."/>
            <person name="Li Y."/>
            <person name="Tanoue T."/>
            <person name="Takei H."/>
            <person name="Nittono H."/>
            <person name="Narushima S."/>
            <person name="Irie J."/>
            <person name="Itoh H."/>
            <person name="Moriya K."/>
            <person name="Sugiura Y."/>
            <person name="Suematsu M."/>
            <person name="Moritoki N."/>
            <person name="Shibata S."/>
            <person name="Littman R.D."/>
            <person name="Fischbach A.M."/>
            <person name="Uwamino Y."/>
            <person name="Inoue T."/>
            <person name="Honda A."/>
            <person name="Hattori M."/>
            <person name="Murai T."/>
            <person name="Xavier J.R."/>
            <person name="Hirose N."/>
            <person name="Honda K."/>
        </authorList>
    </citation>
    <scope>NUCLEOTIDE SEQUENCE</scope>
    <source>
        <strain evidence="2">CE91-St3</strain>
    </source>
</reference>
<organism evidence="3 16">
    <name type="scientific">Parabacteroides merdae</name>
    <dbReference type="NCBI Taxonomy" id="46503"/>
    <lineage>
        <taxon>Bacteria</taxon>
        <taxon>Pseudomonadati</taxon>
        <taxon>Bacteroidota</taxon>
        <taxon>Bacteroidia</taxon>
        <taxon>Bacteroidales</taxon>
        <taxon>Tannerellaceae</taxon>
        <taxon>Parabacteroides</taxon>
    </lineage>
</organism>
<dbReference type="EMBL" id="BQNZ01000001">
    <property type="protein sequence ID" value="GKH70783.1"/>
    <property type="molecule type" value="Genomic_DNA"/>
</dbReference>
<dbReference type="AlphaFoldDB" id="A0A351E2N3"/>
<dbReference type="EMBL" id="WNCN01000004">
    <property type="protein sequence ID" value="MTU38677.1"/>
    <property type="molecule type" value="Genomic_DNA"/>
</dbReference>
<dbReference type="PANTHER" id="PTHR36438:SF1">
    <property type="entry name" value="IRON-SULFUR CLUSTER REPAIR PROTEIN YTFE"/>
    <property type="match status" value="1"/>
</dbReference>
<dbReference type="EMBL" id="QSII01000011">
    <property type="protein sequence ID" value="RHC85213.1"/>
    <property type="molecule type" value="Genomic_DNA"/>
</dbReference>
<protein>
    <submittedName>
        <fullName evidence="3">Helix-turn-helix transcriptional regulator</fullName>
    </submittedName>
</protein>
<gene>
    <name evidence="2" type="ORF">CE91St3_06460</name>
    <name evidence="10" type="ORF">DW191_13275</name>
    <name evidence="9" type="ORF">DW828_09510</name>
    <name evidence="8" type="ORF">DW986_04230</name>
    <name evidence="7" type="ORF">DXB61_11620</name>
    <name evidence="3" type="ORF">GMD66_13085</name>
    <name evidence="4" type="ORF">GMD82_03985</name>
    <name evidence="5" type="ORF">GMD92_19145</name>
    <name evidence="6" type="ORF">GME02_12750</name>
</gene>
<evidence type="ECO:0000313" key="14">
    <source>
        <dbReference type="Proteomes" id="UP000286260"/>
    </source>
</evidence>
<evidence type="ECO:0000313" key="11">
    <source>
        <dbReference type="Proteomes" id="UP000261088"/>
    </source>
</evidence>
<dbReference type="Proteomes" id="UP000482671">
    <property type="component" value="Unassembled WGS sequence"/>
</dbReference>
<dbReference type="EMBL" id="QSEF01000005">
    <property type="protein sequence ID" value="RGZ49967.1"/>
    <property type="molecule type" value="Genomic_DNA"/>
</dbReference>
<dbReference type="InterPro" id="IPR019903">
    <property type="entry name" value="RIC_family"/>
</dbReference>
<evidence type="ECO:0000313" key="8">
    <source>
        <dbReference type="EMBL" id="RGZ49967.1"/>
    </source>
</evidence>
<evidence type="ECO:0000256" key="1">
    <source>
        <dbReference type="ARBA" id="ARBA00004496"/>
    </source>
</evidence>
<evidence type="ECO:0000313" key="10">
    <source>
        <dbReference type="EMBL" id="RHH76132.1"/>
    </source>
</evidence>
<proteinExistence type="predicted"/>
<evidence type="ECO:0000313" key="15">
    <source>
        <dbReference type="Proteomes" id="UP000434916"/>
    </source>
</evidence>
<evidence type="ECO:0000313" key="13">
    <source>
        <dbReference type="Proteomes" id="UP000285173"/>
    </source>
</evidence>
<evidence type="ECO:0000313" key="2">
    <source>
        <dbReference type="EMBL" id="GKH70783.1"/>
    </source>
</evidence>
<reference evidence="15 16" key="2">
    <citation type="journal article" date="2019" name="Nat. Med.">
        <title>A library of human gut bacterial isolates paired with longitudinal multiomics data enables mechanistic microbiome research.</title>
        <authorList>
            <person name="Poyet M."/>
            <person name="Groussin M."/>
            <person name="Gibbons S.M."/>
            <person name="Avila-Pacheco J."/>
            <person name="Jiang X."/>
            <person name="Kearney S.M."/>
            <person name="Perrotta A.R."/>
            <person name="Berdy B."/>
            <person name="Zhao S."/>
            <person name="Lieberman T.D."/>
            <person name="Swanson P.K."/>
            <person name="Smith M."/>
            <person name="Roesemann S."/>
            <person name="Alexander J.E."/>
            <person name="Rich S.A."/>
            <person name="Livny J."/>
            <person name="Vlamakis H."/>
            <person name="Clish C."/>
            <person name="Bullock K."/>
            <person name="Deik A."/>
            <person name="Scott J."/>
            <person name="Pierce K.A."/>
            <person name="Xavier R.J."/>
            <person name="Alm E.J."/>
        </authorList>
    </citation>
    <scope>NUCLEOTIDE SEQUENCE [LARGE SCALE GENOMIC DNA]</scope>
    <source>
        <strain evidence="6 18">BIOML-A11</strain>
        <strain evidence="5 17">BIOML-A16</strain>
        <strain evidence="3 16">BIOML-A25</strain>
        <strain evidence="4 15">BIOML-A29</strain>
    </source>
</reference>
<sequence length="236" mass="27416">MPLVYPNMQMSEVVEEHPSLIPVINRFGIRLGLGDKSVKAICEEYRLDTDFLLTVINTFLNEEYFPEKKLQTFHTSQIIDYLTKTNQYYQRYQIPNIERHLGSFISMSTPGNNTLNLIGKFFSSFKEELTSRIEKDDRVWFPYCLSLSEKLKDYPSSGQVEALHLGTEQRLEDPIEALLADLKSIMVKHLSGDYNENLCYAVIFAISSLEKDIKQHNRIRYRILTPMVSAMEKLCI</sequence>
<dbReference type="Proteomes" id="UP001055114">
    <property type="component" value="Unassembled WGS sequence"/>
</dbReference>
<evidence type="ECO:0000313" key="9">
    <source>
        <dbReference type="EMBL" id="RHC85213.1"/>
    </source>
</evidence>
<evidence type="ECO:0000313" key="12">
    <source>
        <dbReference type="Proteomes" id="UP000283732"/>
    </source>
</evidence>
<dbReference type="Proteomes" id="UP000286260">
    <property type="component" value="Unassembled WGS sequence"/>
</dbReference>
<dbReference type="Proteomes" id="UP000437446">
    <property type="component" value="Unassembled WGS sequence"/>
</dbReference>
<dbReference type="Proteomes" id="UP000434916">
    <property type="component" value="Unassembled WGS sequence"/>
</dbReference>